<name>A0A4Y6V1W2_SACBS</name>
<proteinExistence type="predicted"/>
<evidence type="ECO:0000259" key="3">
    <source>
        <dbReference type="PROSITE" id="PS51186"/>
    </source>
</evidence>
<protein>
    <submittedName>
        <fullName evidence="4">GNAT family N-acetyltransferase</fullName>
    </submittedName>
</protein>
<dbReference type="SUPFAM" id="SSF55729">
    <property type="entry name" value="Acyl-CoA N-acyltransferases (Nat)"/>
    <property type="match status" value="1"/>
</dbReference>
<sequence>MTHPAKFRIRPAEPGDAEAVSRLMYEAIGDIAHTISGTTDLPSTLETLSELFRLPDCRLSFGHTLVGEDERGRIAGFALSYPGAEAEALDAPLLRRLQEQSLPVDGLLPEARPGEYYLDSLAVDGAYRGSGLGTALIEAFERRAAGLGERQAMLLVERANVKARALYERLGYREDGSVELSGHAYDRMIKPVGAGS</sequence>
<evidence type="ECO:0000313" key="5">
    <source>
        <dbReference type="Proteomes" id="UP000316968"/>
    </source>
</evidence>
<dbReference type="PROSITE" id="PS51186">
    <property type="entry name" value="GNAT"/>
    <property type="match status" value="1"/>
</dbReference>
<reference evidence="4 5" key="1">
    <citation type="submission" date="2019-06" db="EMBL/GenBank/DDBJ databases">
        <title>Saccharibacillus brassicae sp. nov., an endophytic bacterium isolated from Chinese cabbage seeds (Brassica pekinensis).</title>
        <authorList>
            <person name="Jiang L."/>
            <person name="Lee J."/>
            <person name="Kim S.W."/>
        </authorList>
    </citation>
    <scope>NUCLEOTIDE SEQUENCE [LARGE SCALE GENOMIC DNA]</scope>
    <source>
        <strain evidence="5">KCTC 43072 / ATSA2</strain>
    </source>
</reference>
<evidence type="ECO:0000256" key="1">
    <source>
        <dbReference type="ARBA" id="ARBA00022679"/>
    </source>
</evidence>
<keyword evidence="5" id="KW-1185">Reference proteome</keyword>
<dbReference type="InterPro" id="IPR016181">
    <property type="entry name" value="Acyl_CoA_acyltransferase"/>
</dbReference>
<dbReference type="GO" id="GO:0016747">
    <property type="term" value="F:acyltransferase activity, transferring groups other than amino-acyl groups"/>
    <property type="evidence" value="ECO:0007669"/>
    <property type="project" value="InterPro"/>
</dbReference>
<dbReference type="PANTHER" id="PTHR43420">
    <property type="entry name" value="ACETYLTRANSFERASE"/>
    <property type="match status" value="1"/>
</dbReference>
<dbReference type="KEGG" id="saca:FFV09_16120"/>
<evidence type="ECO:0000313" key="4">
    <source>
        <dbReference type="EMBL" id="QDH22235.1"/>
    </source>
</evidence>
<feature type="domain" description="N-acetyltransferase" evidence="3">
    <location>
        <begin position="7"/>
        <end position="193"/>
    </location>
</feature>
<dbReference type="EMBL" id="CP041217">
    <property type="protein sequence ID" value="QDH22235.1"/>
    <property type="molecule type" value="Genomic_DNA"/>
</dbReference>
<gene>
    <name evidence="4" type="ORF">FFV09_16120</name>
</gene>
<keyword evidence="2" id="KW-0012">Acyltransferase</keyword>
<dbReference type="AlphaFoldDB" id="A0A4Y6V1W2"/>
<dbReference type="Proteomes" id="UP000316968">
    <property type="component" value="Chromosome"/>
</dbReference>
<dbReference type="RefSeq" id="WP_141448779.1">
    <property type="nucleotide sequence ID" value="NZ_CBCSAZ010000005.1"/>
</dbReference>
<dbReference type="Gene3D" id="3.40.630.30">
    <property type="match status" value="1"/>
</dbReference>
<dbReference type="InterPro" id="IPR000182">
    <property type="entry name" value="GNAT_dom"/>
</dbReference>
<organism evidence="4 5">
    <name type="scientific">Saccharibacillus brassicae</name>
    <dbReference type="NCBI Taxonomy" id="2583377"/>
    <lineage>
        <taxon>Bacteria</taxon>
        <taxon>Bacillati</taxon>
        <taxon>Bacillota</taxon>
        <taxon>Bacilli</taxon>
        <taxon>Bacillales</taxon>
        <taxon>Paenibacillaceae</taxon>
        <taxon>Saccharibacillus</taxon>
    </lineage>
</organism>
<dbReference type="OrthoDB" id="5319888at2"/>
<evidence type="ECO:0000256" key="2">
    <source>
        <dbReference type="ARBA" id="ARBA00023315"/>
    </source>
</evidence>
<dbReference type="InterPro" id="IPR050680">
    <property type="entry name" value="YpeA/RimI_acetyltransf"/>
</dbReference>
<keyword evidence="1 4" id="KW-0808">Transferase</keyword>
<dbReference type="Pfam" id="PF00583">
    <property type="entry name" value="Acetyltransf_1"/>
    <property type="match status" value="1"/>
</dbReference>
<accession>A0A4Y6V1W2</accession>
<dbReference type="CDD" id="cd04301">
    <property type="entry name" value="NAT_SF"/>
    <property type="match status" value="1"/>
</dbReference>